<comment type="similarity">
    <text evidence="1 5">Belongs to the FMO family.</text>
</comment>
<evidence type="ECO:0000313" key="6">
    <source>
        <dbReference type="EMBL" id="CBI25788.3"/>
    </source>
</evidence>
<evidence type="ECO:0000256" key="2">
    <source>
        <dbReference type="ARBA" id="ARBA00022630"/>
    </source>
</evidence>
<dbReference type="GO" id="GO:0004497">
    <property type="term" value="F:monooxygenase activity"/>
    <property type="evidence" value="ECO:0000318"/>
    <property type="project" value="GO_Central"/>
</dbReference>
<evidence type="ECO:0000256" key="1">
    <source>
        <dbReference type="ARBA" id="ARBA00009183"/>
    </source>
</evidence>
<organism evidence="6 7">
    <name type="scientific">Vitis vinifera</name>
    <name type="common">Grape</name>
    <dbReference type="NCBI Taxonomy" id="29760"/>
    <lineage>
        <taxon>Eukaryota</taxon>
        <taxon>Viridiplantae</taxon>
        <taxon>Streptophyta</taxon>
        <taxon>Embryophyta</taxon>
        <taxon>Tracheophyta</taxon>
        <taxon>Spermatophyta</taxon>
        <taxon>Magnoliopsida</taxon>
        <taxon>eudicotyledons</taxon>
        <taxon>Gunneridae</taxon>
        <taxon>Pentapetalae</taxon>
        <taxon>rosids</taxon>
        <taxon>Vitales</taxon>
        <taxon>Vitaceae</taxon>
        <taxon>Viteae</taxon>
        <taxon>Vitis</taxon>
    </lineage>
</organism>
<evidence type="ECO:0000256" key="5">
    <source>
        <dbReference type="RuleBase" id="RU361177"/>
    </source>
</evidence>
<dbReference type="HOGENOM" id="CLU_006909_7_1_1"/>
<dbReference type="eggNOG" id="KOG1399">
    <property type="taxonomic scope" value="Eukaryota"/>
</dbReference>
<keyword evidence="3 5" id="KW-0274">FAD</keyword>
<dbReference type="InterPro" id="IPR020946">
    <property type="entry name" value="Flavin_mOase-like"/>
</dbReference>
<reference evidence="7" key="1">
    <citation type="journal article" date="2007" name="Nature">
        <title>The grapevine genome sequence suggests ancestral hexaploidization in major angiosperm phyla.</title>
        <authorList>
            <consortium name="The French-Italian Public Consortium for Grapevine Genome Characterization."/>
            <person name="Jaillon O."/>
            <person name="Aury J.-M."/>
            <person name="Noel B."/>
            <person name="Policriti A."/>
            <person name="Clepet C."/>
            <person name="Casagrande A."/>
            <person name="Choisne N."/>
            <person name="Aubourg S."/>
            <person name="Vitulo N."/>
            <person name="Jubin C."/>
            <person name="Vezzi A."/>
            <person name="Legeai F."/>
            <person name="Hugueney P."/>
            <person name="Dasilva C."/>
            <person name="Horner D."/>
            <person name="Mica E."/>
            <person name="Jublot D."/>
            <person name="Poulain J."/>
            <person name="Bruyere C."/>
            <person name="Billault A."/>
            <person name="Segurens B."/>
            <person name="Gouyvenoux M."/>
            <person name="Ugarte E."/>
            <person name="Cattonaro F."/>
            <person name="Anthouard V."/>
            <person name="Vico V."/>
            <person name="Del Fabbro C."/>
            <person name="Alaux M."/>
            <person name="Di Gaspero G."/>
            <person name="Dumas V."/>
            <person name="Felice N."/>
            <person name="Paillard S."/>
            <person name="Juman I."/>
            <person name="Moroldo M."/>
            <person name="Scalabrin S."/>
            <person name="Canaguier A."/>
            <person name="Le Clainche I."/>
            <person name="Malacrida G."/>
            <person name="Durand E."/>
            <person name="Pesole G."/>
            <person name="Laucou V."/>
            <person name="Chatelet P."/>
            <person name="Merdinoglu D."/>
            <person name="Delledonne M."/>
            <person name="Pezzotti M."/>
            <person name="Lecharny A."/>
            <person name="Scarpelli C."/>
            <person name="Artiguenave F."/>
            <person name="Pe M.E."/>
            <person name="Valle G."/>
            <person name="Morgante M."/>
            <person name="Caboche M."/>
            <person name="Adam-Blondon A.-F."/>
            <person name="Weissenbach J."/>
            <person name="Quetier F."/>
            <person name="Wincker P."/>
        </authorList>
    </citation>
    <scope>NUCLEOTIDE SEQUENCE [LARGE SCALE GENOMIC DNA]</scope>
    <source>
        <strain evidence="7">cv. Pinot noir / PN40024</strain>
    </source>
</reference>
<dbReference type="STRING" id="29760.D7T5K5"/>
<name>D7T5K5_VITVI</name>
<dbReference type="PaxDb" id="29760-VIT_00s0233g00130.t01"/>
<dbReference type="Proteomes" id="UP000009183">
    <property type="component" value="Unassembled WGS sequence, unordered"/>
</dbReference>
<evidence type="ECO:0000313" key="7">
    <source>
        <dbReference type="Proteomes" id="UP000009183"/>
    </source>
</evidence>
<dbReference type="InterPro" id="IPR050346">
    <property type="entry name" value="FMO-like"/>
</dbReference>
<dbReference type="PANTHER" id="PTHR23023">
    <property type="entry name" value="DIMETHYLANILINE MONOOXYGENASE"/>
    <property type="match status" value="1"/>
</dbReference>
<keyword evidence="5" id="KW-0503">Monooxygenase</keyword>
<comment type="cofactor">
    <cofactor evidence="5">
        <name>FAD</name>
        <dbReference type="ChEBI" id="CHEBI:57692"/>
    </cofactor>
</comment>
<gene>
    <name evidence="6" type="ORF">VIT_00s0233g00130</name>
</gene>
<dbReference type="AlphaFoldDB" id="D7T5K5"/>
<dbReference type="GO" id="GO:0004499">
    <property type="term" value="F:N,N-dimethylaniline monooxygenase activity"/>
    <property type="evidence" value="ECO:0007669"/>
    <property type="project" value="InterPro"/>
</dbReference>
<dbReference type="PRINTS" id="PR00419">
    <property type="entry name" value="ADXRDTASE"/>
</dbReference>
<dbReference type="GO" id="GO:0050660">
    <property type="term" value="F:flavin adenine dinucleotide binding"/>
    <property type="evidence" value="ECO:0007669"/>
    <property type="project" value="InterPro"/>
</dbReference>
<evidence type="ECO:0000256" key="3">
    <source>
        <dbReference type="ARBA" id="ARBA00022827"/>
    </source>
</evidence>
<dbReference type="EMBL" id="FN595530">
    <property type="protein sequence ID" value="CBI25788.3"/>
    <property type="molecule type" value="Genomic_DNA"/>
</dbReference>
<dbReference type="InParanoid" id="D7T5K5"/>
<sequence length="211" mass="23069">MSSSISALKSCNVAVIGAGPGGLVAARELRREGHKAVVFERQAQVGGTWEYQPSVEADPLASDPSRTIVHSSLYPSLRTNLPREVMGFRDYPFLSPGGTVEVVYTGLGADGKWRLRSRRGNDEEVDEIFDAVVVCNGHHTEPRIAEIHGIDAWPGKQMHSHNYRIPEPFRDQVVILIGNAFSADDISRDIAQVAKEVHVASRSVDDSILGK</sequence>
<dbReference type="SUPFAM" id="SSF51905">
    <property type="entry name" value="FAD/NAD(P)-binding domain"/>
    <property type="match status" value="1"/>
</dbReference>
<dbReference type="OMA" id="MHSWEYK"/>
<dbReference type="Pfam" id="PF00743">
    <property type="entry name" value="FMO-like"/>
    <property type="match status" value="1"/>
</dbReference>
<dbReference type="Pfam" id="PF13450">
    <property type="entry name" value="NAD_binding_8"/>
    <property type="match status" value="1"/>
</dbReference>
<dbReference type="InterPro" id="IPR036188">
    <property type="entry name" value="FAD/NAD-bd_sf"/>
</dbReference>
<keyword evidence="4 5" id="KW-0560">Oxidoreductase</keyword>
<evidence type="ECO:0000256" key="4">
    <source>
        <dbReference type="ARBA" id="ARBA00023002"/>
    </source>
</evidence>
<dbReference type="GO" id="GO:0050661">
    <property type="term" value="F:NADP binding"/>
    <property type="evidence" value="ECO:0007669"/>
    <property type="project" value="InterPro"/>
</dbReference>
<proteinExistence type="inferred from homology"/>
<dbReference type="Gene3D" id="3.50.50.60">
    <property type="entry name" value="FAD/NAD(P)-binding domain"/>
    <property type="match status" value="3"/>
</dbReference>
<protein>
    <recommendedName>
        <fullName evidence="5">Flavin-containing monooxygenase</fullName>
        <ecNumber evidence="5">1.-.-.-</ecNumber>
    </recommendedName>
</protein>
<accession>D7T5K5</accession>
<keyword evidence="2 5" id="KW-0285">Flavoprotein</keyword>
<dbReference type="EC" id="1.-.-.-" evidence="5"/>
<keyword evidence="7" id="KW-1185">Reference proteome</keyword>